<dbReference type="InterPro" id="IPR024311">
    <property type="entry name" value="Lipocalin-like"/>
</dbReference>
<dbReference type="Pfam" id="PF13924">
    <property type="entry name" value="Lipocalin_5"/>
    <property type="match status" value="1"/>
</dbReference>
<organism evidence="2 3">
    <name type="scientific">Ottowia pentelensis</name>
    <dbReference type="NCBI Taxonomy" id="511108"/>
    <lineage>
        <taxon>Bacteria</taxon>
        <taxon>Pseudomonadati</taxon>
        <taxon>Pseudomonadota</taxon>
        <taxon>Betaproteobacteria</taxon>
        <taxon>Burkholderiales</taxon>
        <taxon>Comamonadaceae</taxon>
        <taxon>Ottowia</taxon>
    </lineage>
</organism>
<evidence type="ECO:0000313" key="2">
    <source>
        <dbReference type="EMBL" id="MFC0591930.1"/>
    </source>
</evidence>
<keyword evidence="3" id="KW-1185">Reference proteome</keyword>
<protein>
    <submittedName>
        <fullName evidence="2">Lipocalin-like domain-containing protein</fullName>
    </submittedName>
</protein>
<sequence>MTRDDILGRWLIVDWRQDYDDGRVTYPLGQGLRGFIEYGANGMFCVIEKPDRPALAASQWTAGDADKAAAYTSYFSYAGGWEIERVEGEQAIVAHQVQHSLYPNWEGGVQRRSARLQDGLLYLSARFEEGTREARSAHLIWRRAPA</sequence>
<feature type="domain" description="Lipocalin-like" evidence="1">
    <location>
        <begin position="8"/>
        <end position="144"/>
    </location>
</feature>
<reference evidence="2 3" key="1">
    <citation type="submission" date="2024-09" db="EMBL/GenBank/DDBJ databases">
        <authorList>
            <person name="Sun Q."/>
            <person name="Mori K."/>
        </authorList>
    </citation>
    <scope>NUCLEOTIDE SEQUENCE [LARGE SCALE GENOMIC DNA]</scope>
    <source>
        <strain evidence="2 3">NCAIM B.02336</strain>
    </source>
</reference>
<gene>
    <name evidence="2" type="ORF">ACFFGG_05105</name>
</gene>
<evidence type="ECO:0000259" key="1">
    <source>
        <dbReference type="Pfam" id="PF13924"/>
    </source>
</evidence>
<dbReference type="EMBL" id="JBHLTN010000007">
    <property type="protein sequence ID" value="MFC0591930.1"/>
    <property type="molecule type" value="Genomic_DNA"/>
</dbReference>
<proteinExistence type="predicted"/>
<name>A0ABV6PQ11_9BURK</name>
<accession>A0ABV6PQ11</accession>
<dbReference type="Proteomes" id="UP001589834">
    <property type="component" value="Unassembled WGS sequence"/>
</dbReference>
<evidence type="ECO:0000313" key="3">
    <source>
        <dbReference type="Proteomes" id="UP001589834"/>
    </source>
</evidence>
<dbReference type="RefSeq" id="WP_293226130.1">
    <property type="nucleotide sequence ID" value="NZ_JBHLTN010000007.1"/>
</dbReference>
<comment type="caution">
    <text evidence="2">The sequence shown here is derived from an EMBL/GenBank/DDBJ whole genome shotgun (WGS) entry which is preliminary data.</text>
</comment>